<keyword evidence="3" id="KW-1185">Reference proteome</keyword>
<name>A0A7G6WXV8_9ACTN</name>
<accession>A0A7G6WXV8</accession>
<dbReference type="InterPro" id="IPR036388">
    <property type="entry name" value="WH-like_DNA-bd_sf"/>
</dbReference>
<feature type="compositionally biased region" description="Basic and acidic residues" evidence="1">
    <location>
        <begin position="111"/>
        <end position="130"/>
    </location>
</feature>
<dbReference type="InterPro" id="IPR036390">
    <property type="entry name" value="WH_DNA-bd_sf"/>
</dbReference>
<proteinExistence type="predicted"/>
<gene>
    <name evidence="2" type="ORF">F1D05_14065</name>
</gene>
<evidence type="ECO:0000313" key="2">
    <source>
        <dbReference type="EMBL" id="QNE18823.1"/>
    </source>
</evidence>
<evidence type="ECO:0000256" key="1">
    <source>
        <dbReference type="SAM" id="MobiDB-lite"/>
    </source>
</evidence>
<feature type="region of interest" description="Disordered" evidence="1">
    <location>
        <begin position="65"/>
        <end position="137"/>
    </location>
</feature>
<sequence>MSNDDKPVGPDKTVHLDAQLLRTLAHPMRNRMLGLLRVHGPATATTLAERLGVNTGATSYHLRQLAEGRSGHRGRQPRQRPGPLVEIRTSGHGVRHEPSARRGAGAHPRLPARDRPGLRREHVPGHRQPADPDAGVA</sequence>
<protein>
    <submittedName>
        <fullName evidence="2">Helix-turn-helix transcriptional regulator</fullName>
    </submittedName>
</protein>
<dbReference type="Pfam" id="PF12840">
    <property type="entry name" value="HTH_20"/>
    <property type="match status" value="1"/>
</dbReference>
<dbReference type="KEGG" id="kqi:F1D05_14065"/>
<dbReference type="AlphaFoldDB" id="A0A7G6WXV8"/>
<dbReference type="Proteomes" id="UP000515563">
    <property type="component" value="Chromosome"/>
</dbReference>
<dbReference type="InterPro" id="IPR011991">
    <property type="entry name" value="ArsR-like_HTH"/>
</dbReference>
<dbReference type="Gene3D" id="1.10.10.10">
    <property type="entry name" value="Winged helix-like DNA-binding domain superfamily/Winged helix DNA-binding domain"/>
    <property type="match status" value="1"/>
</dbReference>
<dbReference type="CDD" id="cd00090">
    <property type="entry name" value="HTH_ARSR"/>
    <property type="match status" value="1"/>
</dbReference>
<reference evidence="2 3" key="2">
    <citation type="journal article" date="2020" name="Microbiol. Resour. Announc.">
        <title>Antarctic desert soil bacteria exhibit high novel natural product potential, evaluated through long-read genome sequencing and comparative genomics.</title>
        <authorList>
            <person name="Benaud N."/>
            <person name="Edwards R.J."/>
            <person name="Amos T.G."/>
            <person name="D'Agostino P.M."/>
            <person name="Gutierrez-Chavez C."/>
            <person name="Montgomery K."/>
            <person name="Nicetic I."/>
            <person name="Ferrari B.C."/>
        </authorList>
    </citation>
    <scope>NUCLEOTIDE SEQUENCE [LARGE SCALE GENOMIC DNA]</scope>
    <source>
        <strain evidence="2 3">SPB151</strain>
    </source>
</reference>
<evidence type="ECO:0000313" key="3">
    <source>
        <dbReference type="Proteomes" id="UP000515563"/>
    </source>
</evidence>
<dbReference type="SUPFAM" id="SSF46785">
    <property type="entry name" value="Winged helix' DNA-binding domain"/>
    <property type="match status" value="1"/>
</dbReference>
<dbReference type="EMBL" id="CP043661">
    <property type="protein sequence ID" value="QNE18823.1"/>
    <property type="molecule type" value="Genomic_DNA"/>
</dbReference>
<reference evidence="3" key="1">
    <citation type="submission" date="2019-09" db="EMBL/GenBank/DDBJ databases">
        <title>Antimicrobial potential of Antarctic Bacteria.</title>
        <authorList>
            <person name="Benaud N."/>
            <person name="Edwards R.J."/>
            <person name="Ferrari B.C."/>
        </authorList>
    </citation>
    <scope>NUCLEOTIDE SEQUENCE [LARGE SCALE GENOMIC DNA]</scope>
    <source>
        <strain evidence="3">SPB151</strain>
    </source>
</reference>
<organism evidence="2 3">
    <name type="scientific">Kribbella qitaiheensis</name>
    <dbReference type="NCBI Taxonomy" id="1544730"/>
    <lineage>
        <taxon>Bacteria</taxon>
        <taxon>Bacillati</taxon>
        <taxon>Actinomycetota</taxon>
        <taxon>Actinomycetes</taxon>
        <taxon>Propionibacteriales</taxon>
        <taxon>Kribbellaceae</taxon>
        <taxon>Kribbella</taxon>
    </lineage>
</organism>